<proteinExistence type="inferred from homology"/>
<evidence type="ECO:0000256" key="11">
    <source>
        <dbReference type="RuleBase" id="RU000682"/>
    </source>
</evidence>
<dbReference type="SMART" id="SM00389">
    <property type="entry name" value="HOX"/>
    <property type="match status" value="1"/>
</dbReference>
<dbReference type="Gene3D" id="1.10.10.60">
    <property type="entry name" value="Homeodomain-like"/>
    <property type="match status" value="1"/>
</dbReference>
<dbReference type="GO" id="GO:0000981">
    <property type="term" value="F:DNA-binding transcription factor activity, RNA polymerase II-specific"/>
    <property type="evidence" value="ECO:0007669"/>
    <property type="project" value="InterPro"/>
</dbReference>
<keyword evidence="6 10" id="KW-0238">DNA-binding</keyword>
<dbReference type="SUPFAM" id="SSF46689">
    <property type="entry name" value="Homeodomain-like"/>
    <property type="match status" value="1"/>
</dbReference>
<evidence type="ECO:0000313" key="13">
    <source>
        <dbReference type="EMBL" id="KAF3842409.1"/>
    </source>
</evidence>
<dbReference type="PANTHER" id="PTHR24329:SF340">
    <property type="entry name" value="ARISTALESS RELATED HOMEOBOX"/>
    <property type="match status" value="1"/>
</dbReference>
<dbReference type="Proteomes" id="UP000518266">
    <property type="component" value="Unassembled WGS sequence"/>
</dbReference>
<keyword evidence="14" id="KW-1185">Reference proteome</keyword>
<comment type="function">
    <text evidence="2">Sequence-specific transcription factor which is part of a developmental regulatory system that provides cells with specific positional identities on the anterior-posterior axis.</text>
</comment>
<evidence type="ECO:0000256" key="5">
    <source>
        <dbReference type="ARBA" id="ARBA00019432"/>
    </source>
</evidence>
<dbReference type="PROSITE" id="PS50071">
    <property type="entry name" value="HOMEOBOX_2"/>
    <property type="match status" value="1"/>
</dbReference>
<keyword evidence="7 10" id="KW-0371">Homeobox</keyword>
<dbReference type="GO" id="GO:0005634">
    <property type="term" value="C:nucleus"/>
    <property type="evidence" value="ECO:0007669"/>
    <property type="project" value="UniProtKB-SubCell"/>
</dbReference>
<dbReference type="InterPro" id="IPR001356">
    <property type="entry name" value="HD"/>
</dbReference>
<dbReference type="CDD" id="cd00086">
    <property type="entry name" value="homeodomain"/>
    <property type="match status" value="1"/>
</dbReference>
<evidence type="ECO:0000256" key="7">
    <source>
        <dbReference type="ARBA" id="ARBA00023155"/>
    </source>
</evidence>
<comment type="similarity">
    <text evidence="4">Belongs to the paired homeobox family.</text>
</comment>
<dbReference type="PANTHER" id="PTHR24329">
    <property type="entry name" value="HOMEOBOX PROTEIN ARISTALESS"/>
    <property type="match status" value="1"/>
</dbReference>
<dbReference type="EMBL" id="JAAKFY010000019">
    <property type="protein sequence ID" value="KAF3842409.1"/>
    <property type="molecule type" value="Genomic_DNA"/>
</dbReference>
<evidence type="ECO:0000256" key="10">
    <source>
        <dbReference type="PROSITE-ProRule" id="PRU00108"/>
    </source>
</evidence>
<organism evidence="13 14">
    <name type="scientific">Dissostichus mawsoni</name>
    <name type="common">Antarctic cod</name>
    <dbReference type="NCBI Taxonomy" id="36200"/>
    <lineage>
        <taxon>Eukaryota</taxon>
        <taxon>Metazoa</taxon>
        <taxon>Chordata</taxon>
        <taxon>Craniata</taxon>
        <taxon>Vertebrata</taxon>
        <taxon>Euteleostomi</taxon>
        <taxon>Actinopterygii</taxon>
        <taxon>Neopterygii</taxon>
        <taxon>Teleostei</taxon>
        <taxon>Neoteleostei</taxon>
        <taxon>Acanthomorphata</taxon>
        <taxon>Eupercaria</taxon>
        <taxon>Perciformes</taxon>
        <taxon>Notothenioidei</taxon>
        <taxon>Nototheniidae</taxon>
        <taxon>Dissostichus</taxon>
    </lineage>
</organism>
<dbReference type="GO" id="GO:0000977">
    <property type="term" value="F:RNA polymerase II transcription regulatory region sequence-specific DNA binding"/>
    <property type="evidence" value="ECO:0007669"/>
    <property type="project" value="TreeGrafter"/>
</dbReference>
<dbReference type="OrthoDB" id="6159439at2759"/>
<feature type="DNA-binding region" description="Homeobox" evidence="10">
    <location>
        <begin position="111"/>
        <end position="170"/>
    </location>
</feature>
<evidence type="ECO:0000256" key="8">
    <source>
        <dbReference type="ARBA" id="ARBA00023242"/>
    </source>
</evidence>
<evidence type="ECO:0000256" key="4">
    <source>
        <dbReference type="ARBA" id="ARBA00005733"/>
    </source>
</evidence>
<evidence type="ECO:0000256" key="1">
    <source>
        <dbReference type="ARBA" id="ARBA00002030"/>
    </source>
</evidence>
<evidence type="ECO:0000259" key="12">
    <source>
        <dbReference type="PROSITE" id="PS50071"/>
    </source>
</evidence>
<dbReference type="AlphaFoldDB" id="A0A7J5Y0P5"/>
<evidence type="ECO:0000256" key="9">
    <source>
        <dbReference type="ARBA" id="ARBA00030888"/>
    </source>
</evidence>
<dbReference type="PROSITE" id="PS00027">
    <property type="entry name" value="HOMEOBOX_1"/>
    <property type="match status" value="1"/>
</dbReference>
<evidence type="ECO:0000256" key="2">
    <source>
        <dbReference type="ARBA" id="ARBA00003263"/>
    </source>
</evidence>
<sequence>MLNWTSLLCQGQPVQFKPSILGFISVAGKDEIPTAQAGPADCWMDEGGVEDVPAVMAQQVKVAAAAELYSDMETVSSTADIGESLRKGSLCETSMGVGLGRRSRAYPSPARRRHRTTFSHKQLEHLEVAFGQNQYPDIYYREELARVTKLNEARIQVWFQNRRAKQRKQERASHKVLPVGMMSGHRALLGGMHVQPPTMARQYYTSPWLTSPASPLCCPPRRTPATRAK</sequence>
<dbReference type="InterPro" id="IPR009057">
    <property type="entry name" value="Homeodomain-like_sf"/>
</dbReference>
<keyword evidence="8 10" id="KW-0539">Nucleus</keyword>
<dbReference type="FunFam" id="1.10.10.60:FF:000138">
    <property type="entry name" value="Homeobox protein prophet of Pit-1"/>
    <property type="match status" value="1"/>
</dbReference>
<name>A0A7J5Y0P5_DISMA</name>
<evidence type="ECO:0000313" key="14">
    <source>
        <dbReference type="Proteomes" id="UP000518266"/>
    </source>
</evidence>
<dbReference type="InterPro" id="IPR050649">
    <property type="entry name" value="Paired_Homeobox_TFs"/>
</dbReference>
<feature type="domain" description="Homeobox" evidence="12">
    <location>
        <begin position="109"/>
        <end position="169"/>
    </location>
</feature>
<comment type="subcellular location">
    <subcellularLocation>
        <location evidence="3 10 11">Nucleus</location>
    </subcellularLocation>
</comment>
<protein>
    <recommendedName>
        <fullName evidence="5">Homeobox protein prophet of Pit-1</fullName>
    </recommendedName>
    <alternativeName>
        <fullName evidence="9">Pituitary-specific homeodomain factor</fullName>
    </alternativeName>
</protein>
<accession>A0A7J5Y0P5</accession>
<gene>
    <name evidence="13" type="ORF">F7725_024360</name>
</gene>
<comment type="function">
    <text evidence="1">Possibly involved in the ontogenesis of pituitary gonadotropes, as well as somatotropes, lactotropes and caudomedial thyrotropes.</text>
</comment>
<evidence type="ECO:0000256" key="3">
    <source>
        <dbReference type="ARBA" id="ARBA00004123"/>
    </source>
</evidence>
<comment type="caution">
    <text evidence="13">The sequence shown here is derived from an EMBL/GenBank/DDBJ whole genome shotgun (WGS) entry which is preliminary data.</text>
</comment>
<reference evidence="13 14" key="1">
    <citation type="submission" date="2020-03" db="EMBL/GenBank/DDBJ databases">
        <title>Dissostichus mawsoni Genome sequencing and assembly.</title>
        <authorList>
            <person name="Park H."/>
        </authorList>
    </citation>
    <scope>NUCLEOTIDE SEQUENCE [LARGE SCALE GENOMIC DNA]</scope>
    <source>
        <strain evidence="13">DM0001</strain>
        <tissue evidence="13">Muscle</tissue>
    </source>
</reference>
<dbReference type="GO" id="GO:0007399">
    <property type="term" value="P:nervous system development"/>
    <property type="evidence" value="ECO:0007669"/>
    <property type="project" value="UniProtKB-ARBA"/>
</dbReference>
<dbReference type="Pfam" id="PF00046">
    <property type="entry name" value="Homeodomain"/>
    <property type="match status" value="1"/>
</dbReference>
<evidence type="ECO:0000256" key="6">
    <source>
        <dbReference type="ARBA" id="ARBA00023125"/>
    </source>
</evidence>
<dbReference type="InterPro" id="IPR017970">
    <property type="entry name" value="Homeobox_CS"/>
</dbReference>